<sequence length="339" mass="36136">MTLNEQQTTAAAVDQWITGIPGRIPGCTIFVENSEHVPYAKELAGEQCVVLVLNGDADDERLIPVSGTFDVSGEELLVDGTLSLEIQDYVAIPFVNLVGVTLVRITSDDDWLAFFDDADEARRSGHFIRQLIEVNAVLAERGLLAGQSSQHLARLHIAADGTVLSGPYGAKIGRIGDPFTDLQRKSLALQPEAAVASIRDPRSVRESLATRPWIPRYLAALDAWKFIPREDRASTQLIGFGLSLYGASANGELPSPGAPFIIRHGGEHSLLDTTSGRIFRIGIDAATIIEAVSNFQDVSAAAGVIGSALNVSESVAVGAVAAVLNQFEQLGIDLIGATR</sequence>
<evidence type="ECO:0000313" key="2">
    <source>
        <dbReference type="Proteomes" id="UP000824166"/>
    </source>
</evidence>
<gene>
    <name evidence="1" type="ORF">KSW38_19205</name>
</gene>
<dbReference type="RefSeq" id="WP_216926542.1">
    <property type="nucleotide sequence ID" value="NZ_JAHOPC010000014.1"/>
</dbReference>
<dbReference type="EMBL" id="JAHOPC010000014">
    <property type="protein sequence ID" value="MBU8868425.1"/>
    <property type="molecule type" value="Genomic_DNA"/>
</dbReference>
<dbReference type="InterPro" id="IPR049693">
    <property type="entry name" value="Daptide_RRE"/>
</dbReference>
<dbReference type="NCBIfam" id="NF041823">
    <property type="entry name" value="daptide_RRE"/>
    <property type="match status" value="1"/>
</dbReference>
<keyword evidence="2" id="KW-1185">Reference proteome</keyword>
<name>A0ABS6I9N8_9MICC</name>
<comment type="caution">
    <text evidence="1">The sequence shown here is derived from an EMBL/GenBank/DDBJ whole genome shotgun (WGS) entry which is preliminary data.</text>
</comment>
<evidence type="ECO:0000313" key="1">
    <source>
        <dbReference type="EMBL" id="MBU8868425.1"/>
    </source>
</evidence>
<proteinExistence type="predicted"/>
<protein>
    <submittedName>
        <fullName evidence="1">Uncharacterized protein</fullName>
    </submittedName>
</protein>
<accession>A0ABS6I9N8</accession>
<dbReference type="Proteomes" id="UP000824166">
    <property type="component" value="Unassembled WGS sequence"/>
</dbReference>
<reference evidence="1 2" key="1">
    <citation type="submission" date="2021-06" db="EMBL/GenBank/DDBJ databases">
        <authorList>
            <person name="Jeong J.W."/>
        </authorList>
    </citation>
    <scope>NUCLEOTIDE SEQUENCE [LARGE SCALE GENOMIC DNA]</scope>
    <source>
        <strain evidence="1 2">MMS21-TAE1-1</strain>
    </source>
</reference>
<organism evidence="1 2">
    <name type="scientific">Paenarthrobacter aromaticivorans</name>
    <dbReference type="NCBI Taxonomy" id="2849150"/>
    <lineage>
        <taxon>Bacteria</taxon>
        <taxon>Bacillati</taxon>
        <taxon>Actinomycetota</taxon>
        <taxon>Actinomycetes</taxon>
        <taxon>Micrococcales</taxon>
        <taxon>Micrococcaceae</taxon>
        <taxon>Paenarthrobacter</taxon>
    </lineage>
</organism>